<evidence type="ECO:0000256" key="3">
    <source>
        <dbReference type="ARBA" id="ARBA00022723"/>
    </source>
</evidence>
<name>A0A7G6E3Q0_THEFR</name>
<dbReference type="KEGG" id="tfr:BR63_10535"/>
<sequence>MRRAVIKVKLVTNILRANEDMASRNREIFREKGSKVVNLISSPGAGKTTLLETTIRTLKNHLTIGVIEGDLMTTRDGERIAALEVPVVQINTRGGCHLDANMVHKALTELPSGKLDLIFIENVGNLVCPSAFDLGEDKKVVILSVTEGSDKPAKYPTTFEGAAACLLNKIDLLPYTNFNLREFYEDLKTIKPDLPVFEVSALTGQGMEAWYGWLTTIDVTGEPSPCRT</sequence>
<evidence type="ECO:0000256" key="1">
    <source>
        <dbReference type="ARBA" id="ARBA00006211"/>
    </source>
</evidence>
<keyword evidence="10" id="KW-1185">Reference proteome</keyword>
<dbReference type="NCBIfam" id="TIGR00073">
    <property type="entry name" value="hypB"/>
    <property type="match status" value="1"/>
</dbReference>
<evidence type="ECO:0000256" key="6">
    <source>
        <dbReference type="ARBA" id="ARBA00022833"/>
    </source>
</evidence>
<evidence type="ECO:0000259" key="8">
    <source>
        <dbReference type="Pfam" id="PF02492"/>
    </source>
</evidence>
<dbReference type="Pfam" id="PF02492">
    <property type="entry name" value="cobW"/>
    <property type="match status" value="1"/>
</dbReference>
<dbReference type="PANTHER" id="PTHR30134">
    <property type="entry name" value="HYDROGENASE PROTEIN ASSEMBLY PROTEIN, NICKEL CHAPERONE"/>
    <property type="match status" value="1"/>
</dbReference>
<gene>
    <name evidence="9" type="primary">hypB</name>
    <name evidence="9" type="ORF">BR63_10535</name>
</gene>
<evidence type="ECO:0000256" key="5">
    <source>
        <dbReference type="ARBA" id="ARBA00022801"/>
    </source>
</evidence>
<dbReference type="CDD" id="cd05390">
    <property type="entry name" value="HypB"/>
    <property type="match status" value="1"/>
</dbReference>
<evidence type="ECO:0000313" key="9">
    <source>
        <dbReference type="EMBL" id="QNB46704.1"/>
    </source>
</evidence>
<dbReference type="PANTHER" id="PTHR30134:SF2">
    <property type="entry name" value="HYDROGENASE MATURATION FACTOR HYPB"/>
    <property type="match status" value="1"/>
</dbReference>
<dbReference type="EMBL" id="CP045798">
    <property type="protein sequence ID" value="QNB46704.1"/>
    <property type="molecule type" value="Genomic_DNA"/>
</dbReference>
<protein>
    <submittedName>
        <fullName evidence="9">Hydrogenase nickel incorporation protein HypB</fullName>
    </submittedName>
</protein>
<dbReference type="GO" id="GO:0016151">
    <property type="term" value="F:nickel cation binding"/>
    <property type="evidence" value="ECO:0007669"/>
    <property type="project" value="InterPro"/>
</dbReference>
<reference evidence="9 10" key="1">
    <citation type="journal article" date="2019" name="Front. Microbiol.">
        <title>Thermoanaerosceptrum fracticalcis gen. nov. sp. nov., a Novel Fumarate-Fermenting Microorganism From a Deep Fractured Carbonate Aquifer of the US Great Basin.</title>
        <authorList>
            <person name="Hamilton-Brehm S.D."/>
            <person name="Stewart L.E."/>
            <person name="Zavarin M."/>
            <person name="Caldwell M."/>
            <person name="Lawson P.A."/>
            <person name="Onstott T.C."/>
            <person name="Grzymski J."/>
            <person name="Neveux I."/>
            <person name="Lollar B.S."/>
            <person name="Russell C.E."/>
            <person name="Moser D.P."/>
        </authorList>
    </citation>
    <scope>NUCLEOTIDE SEQUENCE [LARGE SCALE GENOMIC DNA]</scope>
    <source>
        <strain evidence="9 10">DRI-13</strain>
    </source>
</reference>
<dbReference type="GO" id="GO:0003924">
    <property type="term" value="F:GTPase activity"/>
    <property type="evidence" value="ECO:0007669"/>
    <property type="project" value="InterPro"/>
</dbReference>
<dbReference type="PIRSF" id="PIRSF005624">
    <property type="entry name" value="Ni-bind_GTPase"/>
    <property type="match status" value="1"/>
</dbReference>
<feature type="domain" description="CobW/HypB/UreG nucleotide-binding" evidence="8">
    <location>
        <begin position="36"/>
        <end position="197"/>
    </location>
</feature>
<proteinExistence type="inferred from homology"/>
<evidence type="ECO:0000256" key="7">
    <source>
        <dbReference type="ARBA" id="ARBA00023134"/>
    </source>
</evidence>
<evidence type="ECO:0000256" key="4">
    <source>
        <dbReference type="ARBA" id="ARBA00022741"/>
    </source>
</evidence>
<keyword evidence="5" id="KW-0378">Hydrolase</keyword>
<dbReference type="GO" id="GO:0005525">
    <property type="term" value="F:GTP binding"/>
    <property type="evidence" value="ECO:0007669"/>
    <property type="project" value="UniProtKB-KW"/>
</dbReference>
<keyword evidence="7" id="KW-0342">GTP-binding</keyword>
<dbReference type="InterPro" id="IPR003495">
    <property type="entry name" value="CobW/HypB/UreG_nucleotide-bd"/>
</dbReference>
<dbReference type="InterPro" id="IPR004392">
    <property type="entry name" value="Hyd_mat_HypB"/>
</dbReference>
<keyword evidence="3" id="KW-0479">Metal-binding</keyword>
<dbReference type="SUPFAM" id="SSF52540">
    <property type="entry name" value="P-loop containing nucleoside triphosphate hydrolases"/>
    <property type="match status" value="1"/>
</dbReference>
<dbReference type="GO" id="GO:0051604">
    <property type="term" value="P:protein maturation"/>
    <property type="evidence" value="ECO:0007669"/>
    <property type="project" value="InterPro"/>
</dbReference>
<dbReference type="GO" id="GO:0008270">
    <property type="term" value="F:zinc ion binding"/>
    <property type="evidence" value="ECO:0007669"/>
    <property type="project" value="TreeGrafter"/>
</dbReference>
<evidence type="ECO:0000313" key="10">
    <source>
        <dbReference type="Proteomes" id="UP000515847"/>
    </source>
</evidence>
<keyword evidence="6" id="KW-0862">Zinc</keyword>
<dbReference type="AlphaFoldDB" id="A0A7G6E3Q0"/>
<keyword evidence="2" id="KW-0533">Nickel</keyword>
<evidence type="ECO:0000256" key="2">
    <source>
        <dbReference type="ARBA" id="ARBA00022596"/>
    </source>
</evidence>
<comment type="similarity">
    <text evidence="1">Belongs to the SIMIBI class G3E GTPase family. HypB/HupM subfamily.</text>
</comment>
<keyword evidence="4" id="KW-0547">Nucleotide-binding</keyword>
<accession>A0A7G6E3Q0</accession>
<dbReference type="Proteomes" id="UP000515847">
    <property type="component" value="Chromosome"/>
</dbReference>
<dbReference type="Gene3D" id="3.40.50.300">
    <property type="entry name" value="P-loop containing nucleotide triphosphate hydrolases"/>
    <property type="match status" value="1"/>
</dbReference>
<dbReference type="InterPro" id="IPR027417">
    <property type="entry name" value="P-loop_NTPase"/>
</dbReference>
<organism evidence="9 10">
    <name type="scientific">Thermanaerosceptrum fracticalcis</name>
    <dbReference type="NCBI Taxonomy" id="1712410"/>
    <lineage>
        <taxon>Bacteria</taxon>
        <taxon>Bacillati</taxon>
        <taxon>Bacillota</taxon>
        <taxon>Clostridia</taxon>
        <taxon>Eubacteriales</taxon>
        <taxon>Peptococcaceae</taxon>
        <taxon>Thermanaerosceptrum</taxon>
    </lineage>
</organism>